<evidence type="ECO:0000256" key="7">
    <source>
        <dbReference type="SAM" id="MobiDB-lite"/>
    </source>
</evidence>
<evidence type="ECO:0000313" key="9">
    <source>
        <dbReference type="Proteomes" id="UP000604825"/>
    </source>
</evidence>
<feature type="compositionally biased region" description="Pro residues" evidence="7">
    <location>
        <begin position="68"/>
        <end position="78"/>
    </location>
</feature>
<dbReference type="GO" id="GO:0006004">
    <property type="term" value="P:fucose metabolic process"/>
    <property type="evidence" value="ECO:0007669"/>
    <property type="project" value="UniProtKB-KW"/>
</dbReference>
<feature type="compositionally biased region" description="Low complexity" evidence="7">
    <location>
        <begin position="23"/>
        <end position="34"/>
    </location>
</feature>
<dbReference type="AlphaFoldDB" id="A0A811Q8J2"/>
<keyword evidence="4" id="KW-0294">Fucose metabolism</keyword>
<accession>A0A811Q8J2</accession>
<evidence type="ECO:0000256" key="4">
    <source>
        <dbReference type="ARBA" id="ARBA00023253"/>
    </source>
</evidence>
<keyword evidence="2" id="KW-0328">Glycosyltransferase</keyword>
<sequence>MAELRHSTAARASNSPAKRDSDASAASSPFLASPTTHGSRGGGGGDDDDGKDAHRSSPLLSHHHRPPADVPVPLPPRTRGPQVPRRLVLLPDPACPPRAPPRRRDLLRALALVPPHVPSVNETSGYIFIHAEGGLNQLRIAICNAVAIAKIMRATLILPVLKQDQILKDQSKFEDIFDVDHFINYFKDDVRIVRDIPDWFTEKDELFTSIK</sequence>
<proteinExistence type="inferred from homology"/>
<keyword evidence="9" id="KW-1185">Reference proteome</keyword>
<dbReference type="EMBL" id="CAJGYO010000008">
    <property type="protein sequence ID" value="CAD6251828.1"/>
    <property type="molecule type" value="Genomic_DNA"/>
</dbReference>
<dbReference type="Proteomes" id="UP000604825">
    <property type="component" value="Unassembled WGS sequence"/>
</dbReference>
<name>A0A811Q8J2_9POAL</name>
<protein>
    <recommendedName>
        <fullName evidence="6">O-fucosyltransferase family protein</fullName>
    </recommendedName>
</protein>
<dbReference type="OrthoDB" id="1921970at2759"/>
<organism evidence="8 9">
    <name type="scientific">Miscanthus lutarioriparius</name>
    <dbReference type="NCBI Taxonomy" id="422564"/>
    <lineage>
        <taxon>Eukaryota</taxon>
        <taxon>Viridiplantae</taxon>
        <taxon>Streptophyta</taxon>
        <taxon>Embryophyta</taxon>
        <taxon>Tracheophyta</taxon>
        <taxon>Spermatophyta</taxon>
        <taxon>Magnoliopsida</taxon>
        <taxon>Liliopsida</taxon>
        <taxon>Poales</taxon>
        <taxon>Poaceae</taxon>
        <taxon>PACMAD clade</taxon>
        <taxon>Panicoideae</taxon>
        <taxon>Andropogonodae</taxon>
        <taxon>Andropogoneae</taxon>
        <taxon>Saccharinae</taxon>
        <taxon>Miscanthus</taxon>
    </lineage>
</organism>
<evidence type="ECO:0000256" key="3">
    <source>
        <dbReference type="ARBA" id="ARBA00022679"/>
    </source>
</evidence>
<keyword evidence="5" id="KW-0119">Carbohydrate metabolism</keyword>
<evidence type="ECO:0000256" key="5">
    <source>
        <dbReference type="ARBA" id="ARBA00023277"/>
    </source>
</evidence>
<dbReference type="InterPro" id="IPR052272">
    <property type="entry name" value="GT106_glycosyltransferase"/>
</dbReference>
<evidence type="ECO:0000256" key="1">
    <source>
        <dbReference type="ARBA" id="ARBA00007737"/>
    </source>
</evidence>
<dbReference type="PANTHER" id="PTHR31933">
    <property type="entry name" value="O-FUCOSYLTRANSFERASE 2-RELATED"/>
    <property type="match status" value="1"/>
</dbReference>
<dbReference type="InterPro" id="IPR019378">
    <property type="entry name" value="GDP-Fuc_O-FucTrfase"/>
</dbReference>
<dbReference type="GO" id="GO:0016757">
    <property type="term" value="F:glycosyltransferase activity"/>
    <property type="evidence" value="ECO:0007669"/>
    <property type="project" value="UniProtKB-KW"/>
</dbReference>
<dbReference type="PANTHER" id="PTHR31933:SF1">
    <property type="entry name" value="PROTEIN PECTIC ARABINOGALACTAN SYNTHESIS-RELATED"/>
    <property type="match status" value="1"/>
</dbReference>
<comment type="similarity">
    <text evidence="1">Belongs to the glycosyltransferase GT106 family.</text>
</comment>
<evidence type="ECO:0000256" key="2">
    <source>
        <dbReference type="ARBA" id="ARBA00022676"/>
    </source>
</evidence>
<comment type="caution">
    <text evidence="8">The sequence shown here is derived from an EMBL/GenBank/DDBJ whole genome shotgun (WGS) entry which is preliminary data.</text>
</comment>
<gene>
    <name evidence="8" type="ORF">NCGR_LOCUS35562</name>
</gene>
<feature type="region of interest" description="Disordered" evidence="7">
    <location>
        <begin position="1"/>
        <end position="101"/>
    </location>
</feature>
<reference evidence="8" key="1">
    <citation type="submission" date="2020-10" db="EMBL/GenBank/DDBJ databases">
        <authorList>
            <person name="Han B."/>
            <person name="Lu T."/>
            <person name="Zhao Q."/>
            <person name="Huang X."/>
            <person name="Zhao Y."/>
        </authorList>
    </citation>
    <scope>NUCLEOTIDE SEQUENCE</scope>
</reference>
<dbReference type="Pfam" id="PF10250">
    <property type="entry name" value="O-FucT"/>
    <property type="match status" value="1"/>
</dbReference>
<evidence type="ECO:0000256" key="6">
    <source>
        <dbReference type="ARBA" id="ARBA00030350"/>
    </source>
</evidence>
<keyword evidence="3" id="KW-0808">Transferase</keyword>
<evidence type="ECO:0000313" key="8">
    <source>
        <dbReference type="EMBL" id="CAD6251828.1"/>
    </source>
</evidence>